<accession>A0A5N5WD56</accession>
<protein>
    <submittedName>
        <fullName evidence="2">Uncharacterized protein</fullName>
    </submittedName>
</protein>
<name>A0A5N5WD56_STRMB</name>
<comment type="caution">
    <text evidence="2">The sequence shown here is derived from an EMBL/GenBank/DDBJ whole genome shotgun (WGS) entry which is preliminary data.</text>
</comment>
<reference evidence="2 3" key="1">
    <citation type="journal article" date="2019" name="Microb. Cell Fact.">
        <title>Exploring novel herbicidin analogues by transcriptional regulator overexpression and MS/MS molecular networking.</title>
        <authorList>
            <person name="Shi Y."/>
            <person name="Gu R."/>
            <person name="Li Y."/>
            <person name="Wang X."/>
            <person name="Ren W."/>
            <person name="Li X."/>
            <person name="Wang L."/>
            <person name="Xie Y."/>
            <person name="Hong B."/>
        </authorList>
    </citation>
    <scope>NUCLEOTIDE SEQUENCE [LARGE SCALE GENOMIC DNA]</scope>
    <source>
        <strain evidence="2 3">US-43</strain>
    </source>
</reference>
<dbReference type="AlphaFoldDB" id="A0A5N5WD56"/>
<dbReference type="EMBL" id="VOKX01000009">
    <property type="protein sequence ID" value="KAB7850251.1"/>
    <property type="molecule type" value="Genomic_DNA"/>
</dbReference>
<proteinExistence type="predicted"/>
<organism evidence="2 3">
    <name type="scientific">Streptomyces mobaraensis</name>
    <name type="common">Streptoverticillium mobaraense</name>
    <dbReference type="NCBI Taxonomy" id="35621"/>
    <lineage>
        <taxon>Bacteria</taxon>
        <taxon>Bacillati</taxon>
        <taxon>Actinomycetota</taxon>
        <taxon>Actinomycetes</taxon>
        <taxon>Kitasatosporales</taxon>
        <taxon>Streptomycetaceae</taxon>
        <taxon>Streptomyces</taxon>
    </lineage>
</organism>
<keyword evidence="3" id="KW-1185">Reference proteome</keyword>
<dbReference type="OrthoDB" id="3872852at2"/>
<evidence type="ECO:0000313" key="3">
    <source>
        <dbReference type="Proteomes" id="UP000327000"/>
    </source>
</evidence>
<gene>
    <name evidence="2" type="ORF">FRZ00_06575</name>
</gene>
<feature type="region of interest" description="Disordered" evidence="1">
    <location>
        <begin position="164"/>
        <end position="183"/>
    </location>
</feature>
<dbReference type="Proteomes" id="UP000327000">
    <property type="component" value="Unassembled WGS sequence"/>
</dbReference>
<evidence type="ECO:0000313" key="2">
    <source>
        <dbReference type="EMBL" id="KAB7850251.1"/>
    </source>
</evidence>
<dbReference type="RefSeq" id="WP_152262763.1">
    <property type="nucleotide sequence ID" value="NZ_VOKX01000009.1"/>
</dbReference>
<evidence type="ECO:0000256" key="1">
    <source>
        <dbReference type="SAM" id="MobiDB-lite"/>
    </source>
</evidence>
<sequence length="183" mass="19836">MTYAPLPLTYPTQRHPGALWLVSRVPRPREIHEDWAEGRTPAIEIGRRFDVVHLPAEAVEGGIGGVRTDDVIEAAFREAGIAYGVVVTRRRDAYSVLVRAGTARTWVAGKGTRAVGIDDHLRYLRAPHPGRREGPGDFWLLPAPHADEVLAGAVEVRALLARSGGSPGRGEATVTWGMRPPSA</sequence>